<keyword evidence="3" id="KW-1185">Reference proteome</keyword>
<dbReference type="Proteomes" id="UP000606786">
    <property type="component" value="Unassembled WGS sequence"/>
</dbReference>
<feature type="transmembrane region" description="Helical" evidence="1">
    <location>
        <begin position="43"/>
        <end position="63"/>
    </location>
</feature>
<proteinExistence type="predicted"/>
<keyword evidence="1" id="KW-1133">Transmembrane helix</keyword>
<evidence type="ECO:0000256" key="1">
    <source>
        <dbReference type="SAM" id="Phobius"/>
    </source>
</evidence>
<keyword evidence="1" id="KW-0812">Transmembrane</keyword>
<gene>
    <name evidence="2" type="ORF">CCAP1982_LOCUS12442</name>
</gene>
<comment type="caution">
    <text evidence="2">The sequence shown here is derived from an EMBL/GenBank/DDBJ whole genome shotgun (WGS) entry which is preliminary data.</text>
</comment>
<keyword evidence="1" id="KW-0472">Membrane</keyword>
<dbReference type="AlphaFoldDB" id="A0A811UXU6"/>
<dbReference type="EMBL" id="CAJHJT010000034">
    <property type="protein sequence ID" value="CAD7004019.1"/>
    <property type="molecule type" value="Genomic_DNA"/>
</dbReference>
<organism evidence="2 3">
    <name type="scientific">Ceratitis capitata</name>
    <name type="common">Mediterranean fruit fly</name>
    <name type="synonym">Tephritis capitata</name>
    <dbReference type="NCBI Taxonomy" id="7213"/>
    <lineage>
        <taxon>Eukaryota</taxon>
        <taxon>Metazoa</taxon>
        <taxon>Ecdysozoa</taxon>
        <taxon>Arthropoda</taxon>
        <taxon>Hexapoda</taxon>
        <taxon>Insecta</taxon>
        <taxon>Pterygota</taxon>
        <taxon>Neoptera</taxon>
        <taxon>Endopterygota</taxon>
        <taxon>Diptera</taxon>
        <taxon>Brachycera</taxon>
        <taxon>Muscomorpha</taxon>
        <taxon>Tephritoidea</taxon>
        <taxon>Tephritidae</taxon>
        <taxon>Ceratitis</taxon>
        <taxon>Ceratitis</taxon>
    </lineage>
</organism>
<sequence>MVINATCNAQRVLQNRANPPALTRYCLGKSGIYFRRCVQHVKLLLFLLFADAMSAQALSLQYIKILNE</sequence>
<protein>
    <submittedName>
        <fullName evidence="2">(Mediterranean fruit fly) hypothetical protein</fullName>
    </submittedName>
</protein>
<reference evidence="2" key="1">
    <citation type="submission" date="2020-11" db="EMBL/GenBank/DDBJ databases">
        <authorList>
            <person name="Whitehead M."/>
        </authorList>
    </citation>
    <scope>NUCLEOTIDE SEQUENCE</scope>
    <source>
        <strain evidence="2">EGII</strain>
    </source>
</reference>
<accession>A0A811UXU6</accession>
<evidence type="ECO:0000313" key="2">
    <source>
        <dbReference type="EMBL" id="CAD7004019.1"/>
    </source>
</evidence>
<evidence type="ECO:0000313" key="3">
    <source>
        <dbReference type="Proteomes" id="UP000606786"/>
    </source>
</evidence>
<name>A0A811UXU6_CERCA</name>